<comment type="caution">
    <text evidence="2">The sequence shown here is derived from an EMBL/GenBank/DDBJ whole genome shotgun (WGS) entry which is preliminary data.</text>
</comment>
<feature type="transmembrane region" description="Helical" evidence="1">
    <location>
        <begin position="388"/>
        <end position="406"/>
    </location>
</feature>
<feature type="transmembrane region" description="Helical" evidence="1">
    <location>
        <begin position="363"/>
        <end position="382"/>
    </location>
</feature>
<feature type="transmembrane region" description="Helical" evidence="1">
    <location>
        <begin position="190"/>
        <end position="208"/>
    </location>
</feature>
<feature type="transmembrane region" description="Helical" evidence="1">
    <location>
        <begin position="332"/>
        <end position="354"/>
    </location>
</feature>
<dbReference type="EMBL" id="JWSZ01000002">
    <property type="protein sequence ID" value="KIC59571.1"/>
    <property type="molecule type" value="Genomic_DNA"/>
</dbReference>
<keyword evidence="1" id="KW-1133">Transmembrane helix</keyword>
<evidence type="ECO:0008006" key="4">
    <source>
        <dbReference type="Google" id="ProtNLM"/>
    </source>
</evidence>
<organism evidence="2 3">
    <name type="scientific">Microbacterium hominis</name>
    <dbReference type="NCBI Taxonomy" id="162426"/>
    <lineage>
        <taxon>Bacteria</taxon>
        <taxon>Bacillati</taxon>
        <taxon>Actinomycetota</taxon>
        <taxon>Actinomycetes</taxon>
        <taxon>Micrococcales</taxon>
        <taxon>Microbacteriaceae</taxon>
        <taxon>Microbacterium</taxon>
    </lineage>
</organism>
<feature type="transmembrane region" description="Helical" evidence="1">
    <location>
        <begin position="21"/>
        <end position="42"/>
    </location>
</feature>
<evidence type="ECO:0000256" key="1">
    <source>
        <dbReference type="SAM" id="Phobius"/>
    </source>
</evidence>
<feature type="transmembrane region" description="Helical" evidence="1">
    <location>
        <begin position="124"/>
        <end position="147"/>
    </location>
</feature>
<evidence type="ECO:0000313" key="3">
    <source>
        <dbReference type="Proteomes" id="UP000031202"/>
    </source>
</evidence>
<dbReference type="AlphaFoldDB" id="A0A0B4CYT4"/>
<feature type="transmembrane region" description="Helical" evidence="1">
    <location>
        <begin position="418"/>
        <end position="435"/>
    </location>
</feature>
<accession>A0A0B4CYT4</accession>
<keyword evidence="1" id="KW-0812">Transmembrane</keyword>
<reference evidence="2 3" key="1">
    <citation type="submission" date="2014-12" db="EMBL/GenBank/DDBJ databases">
        <title>Genome sequencing of Microbacterium hominis TPW29.</title>
        <authorList>
            <person name="Tan P.W."/>
            <person name="Chan K.-G."/>
        </authorList>
    </citation>
    <scope>NUCLEOTIDE SEQUENCE [LARGE SCALE GENOMIC DNA]</scope>
    <source>
        <strain evidence="2 3">TPW29</strain>
    </source>
</reference>
<gene>
    <name evidence="2" type="ORF">RM52_02705</name>
</gene>
<protein>
    <recommendedName>
        <fullName evidence="4">Glycosyltransferase RgtA/B/C/D-like domain-containing protein</fullName>
    </recommendedName>
</protein>
<evidence type="ECO:0000313" key="2">
    <source>
        <dbReference type="EMBL" id="KIC59571.1"/>
    </source>
</evidence>
<sequence length="458" mass="48090">MSRARRDAHLGTKHRPRASMLAAGSVVFLLQFIHGTATRFVYDAAQYWDGALQLVSGGDVATAGVLNIRGTLTPLVYLPPAAVAGLLGEGSWTWLVLIWNALLAAALCAMILPQLAELIVPGHLVSHVWTCALLGGLLFALFARFALLDVWAFACAATAMLLISGRRSWWVYAVGGLFAAIAVDLRPSYLLPLILGMVVVLIAAARRIPLVAAGALIGALPQSIYNVFHGGSWLPVPTATSGLIGVQSAQAVYSIRYDTVLDPGRNPQQWYCDPSLASAVSSEPAPTTPLSVAGSLLTHVPESLWFGLKKIAAALQWSWSTPYEPSPGHGTGAIAVVVALTTAIGAFALLRAIWFGTSTSNRLIAGGLLAFWLGAAATLVLTTPETRFALPLVGVGVVGVTCGLTTPIARSQRWTSTLSLLAALSVCVLLLWAGARGVGYPVPPGPLTTPAECVRLVR</sequence>
<feature type="transmembrane region" description="Helical" evidence="1">
    <location>
        <begin position="92"/>
        <end position="112"/>
    </location>
</feature>
<feature type="transmembrane region" description="Helical" evidence="1">
    <location>
        <begin position="167"/>
        <end position="183"/>
    </location>
</feature>
<keyword evidence="1" id="KW-0472">Membrane</keyword>
<name>A0A0B4CYT4_9MICO</name>
<proteinExistence type="predicted"/>
<dbReference type="Proteomes" id="UP000031202">
    <property type="component" value="Unassembled WGS sequence"/>
</dbReference>